<dbReference type="OrthoDB" id="8320584at2"/>
<comment type="similarity">
    <text evidence="1">Belongs to the intimin/invasin family.</text>
</comment>
<evidence type="ECO:0000256" key="1">
    <source>
        <dbReference type="ARBA" id="ARBA00010116"/>
    </source>
</evidence>
<keyword evidence="5" id="KW-1185">Reference proteome</keyword>
<sequence length="308" mass="34172">MKLSSNKVSKVLLSSILTMSLGFSLTVHADDSEQIKSSLMSRMTGATGSFISSGIGAILSPNFDTVEVSTNLKEGDSSVDIGVLKAFGDNPNSFLFNQINLNRFDKRTTLNLGFGYRRLNADETWMTGVNAFYDHEFPDDHKRNGVGFEVVSSVLESRVNIYKGTTGYIKDKSGTDSKVLDGRDMGFKVALPYLPGMMFGMNAVQWDGIDGLKDQKMRKYSLGGSLSDNLSLNYVRTDYKDAAKKDTDSISLNFTWAFGQEKHVRPTLFTLSDKAYEFKKLGAERYDLVKRENQLVKKRSGTLTVTGI</sequence>
<protein>
    <recommendedName>
        <fullName evidence="3">Inverse autotransporter beta-domain domain-containing protein</fullName>
    </recommendedName>
</protein>
<dbReference type="AlphaFoldDB" id="A0A0M3T2G2"/>
<dbReference type="InterPro" id="IPR024519">
    <property type="entry name" value="IAT_beta"/>
</dbReference>
<name>A0A0M3T2G2_9GAMM</name>
<feature type="chain" id="PRO_5005789512" description="Inverse autotransporter beta-domain domain-containing protein" evidence="2">
    <location>
        <begin position="30"/>
        <end position="308"/>
    </location>
</feature>
<proteinExistence type="inferred from homology"/>
<accession>A0A0M3T2G2</accession>
<dbReference type="KEGG" id="tsn:W908_08235"/>
<dbReference type="Pfam" id="PF11924">
    <property type="entry name" value="IAT_beta"/>
    <property type="match status" value="1"/>
</dbReference>
<organism evidence="4 5">
    <name type="scientific">Candidatus Pseudothioglobus singularis PS1</name>
    <dbReference type="NCBI Taxonomy" id="1125411"/>
    <lineage>
        <taxon>Bacteria</taxon>
        <taxon>Pseudomonadati</taxon>
        <taxon>Pseudomonadota</taxon>
        <taxon>Gammaproteobacteria</taxon>
        <taxon>Candidatus Pseudothioglobaceae</taxon>
        <taxon>Candidatus Pseudothioglobus</taxon>
    </lineage>
</organism>
<dbReference type="EMBL" id="CP006911">
    <property type="protein sequence ID" value="ALE02791.1"/>
    <property type="molecule type" value="Genomic_DNA"/>
</dbReference>
<reference evidence="4 5" key="1">
    <citation type="journal article" date="2015" name="Genome Announc.">
        <title>Genome Sequence of 'Candidatus Thioglobus singularis' Strain PS1, a Mixotroph from the SUP05 Clade of Marine Gammaproteobacteria.</title>
        <authorList>
            <person name="Marshall K.T."/>
            <person name="Morris R.M."/>
        </authorList>
    </citation>
    <scope>NUCLEOTIDE SEQUENCE [LARGE SCALE GENOMIC DNA]</scope>
    <source>
        <strain evidence="4 5">PS1</strain>
    </source>
</reference>
<gene>
    <name evidence="4" type="ORF">W908_08235</name>
</gene>
<feature type="domain" description="Inverse autotransporter beta-domain" evidence="3">
    <location>
        <begin position="32"/>
        <end position="293"/>
    </location>
</feature>
<dbReference type="PANTHER" id="PTHR39576">
    <property type="entry name" value="ATTACHING AND EFFACING PROTEIN HOMOLOG-RELATED-RELATED"/>
    <property type="match status" value="1"/>
</dbReference>
<feature type="signal peptide" evidence="2">
    <location>
        <begin position="1"/>
        <end position="29"/>
    </location>
</feature>
<dbReference type="PANTHER" id="PTHR39576:SF2">
    <property type="entry name" value="ATTACHING AND EFFACING PROTEIN HOMOLOG-RELATED"/>
    <property type="match status" value="1"/>
</dbReference>
<dbReference type="Gene3D" id="2.40.160.160">
    <property type="entry name" value="Inverse autotransporter, beta-domain"/>
    <property type="match status" value="1"/>
</dbReference>
<dbReference type="GO" id="GO:0009279">
    <property type="term" value="C:cell outer membrane"/>
    <property type="evidence" value="ECO:0007669"/>
    <property type="project" value="TreeGrafter"/>
</dbReference>
<dbReference type="InterPro" id="IPR051715">
    <property type="entry name" value="Intimin-Invasin_domain"/>
</dbReference>
<keyword evidence="2" id="KW-0732">Signal</keyword>
<dbReference type="Proteomes" id="UP000068905">
    <property type="component" value="Chromosome"/>
</dbReference>
<evidence type="ECO:0000256" key="2">
    <source>
        <dbReference type="SAM" id="SignalP"/>
    </source>
</evidence>
<evidence type="ECO:0000313" key="5">
    <source>
        <dbReference type="Proteomes" id="UP000068905"/>
    </source>
</evidence>
<dbReference type="RefSeq" id="WP_053820679.1">
    <property type="nucleotide sequence ID" value="NZ_CP006911.1"/>
</dbReference>
<dbReference type="STRING" id="1125411.W908_08235"/>
<evidence type="ECO:0000259" key="3">
    <source>
        <dbReference type="Pfam" id="PF11924"/>
    </source>
</evidence>
<dbReference type="InterPro" id="IPR038177">
    <property type="entry name" value="IAT_beta_sf"/>
</dbReference>
<evidence type="ECO:0000313" key="4">
    <source>
        <dbReference type="EMBL" id="ALE02791.1"/>
    </source>
</evidence>